<sequence length="520" mass="59868">MDCDEHNGNTRKRKNSSSGLYSPSIINATEARQNRRRYLNQKRMAKKGIPNQTTESLHCGHFTKEYIQALKACYPNRSYYGKPDYECQHCKAVLWYGERIRSKQRDGSIVYNNCCKGGKISIPPYKPRPEPLATLAKFDGDHISKKFIKSIRQYNCLFAFTSMGAQIDKSVNDGRGPPLFKICGQVHHRIGSLLPPDGSPPKFIQLYIYDTANEDMLHDIRSKSIFGPCNADVLGVITQVSALKPVRTHTQESSNVIKEIIIKDIKYETTTLIQHNFLQMFEFYIHHVTTICSDITMRVTLWAERARAFKLENVYDPLEQKPIVTLFVGCLAKNFQGVYLNGGTTCRWYFNLDIREAAPYYQRFESQKIKLHISSEQEQLYVTKETNVEHKTLHELLELHPYAFPKQGYQCTATIIEVPTTSRWWFPACTKCGRACKPQNGGYYCSYCKSEAYILRYKLTFMGSDGTATAQMFCFDTVARHEVPADKDKEIEPNLRSPPKRHKQEPLTIKDSTEPEHRQE</sequence>
<comment type="caution">
    <text evidence="2">The sequence shown here is derived from an EMBL/GenBank/DDBJ whole genome shotgun (WGS) entry which is preliminary data.</text>
</comment>
<evidence type="ECO:0000313" key="2">
    <source>
        <dbReference type="EMBL" id="PWZ36832.1"/>
    </source>
</evidence>
<organism evidence="2">
    <name type="scientific">Zea mays</name>
    <name type="common">Maize</name>
    <dbReference type="NCBI Taxonomy" id="4577"/>
    <lineage>
        <taxon>Eukaryota</taxon>
        <taxon>Viridiplantae</taxon>
        <taxon>Streptophyta</taxon>
        <taxon>Embryophyta</taxon>
        <taxon>Tracheophyta</taxon>
        <taxon>Spermatophyta</taxon>
        <taxon>Magnoliopsida</taxon>
        <taxon>Liliopsida</taxon>
        <taxon>Poales</taxon>
        <taxon>Poaceae</taxon>
        <taxon>PACMAD clade</taxon>
        <taxon>Panicoideae</taxon>
        <taxon>Andropogonodae</taxon>
        <taxon>Andropogoneae</taxon>
        <taxon>Tripsacinae</taxon>
        <taxon>Zea</taxon>
    </lineage>
</organism>
<proteinExistence type="predicted"/>
<gene>
    <name evidence="2" type="ORF">Zm00014a_035630</name>
</gene>
<accession>A0A3L6FPS0</accession>
<dbReference type="EMBL" id="NCVQ01000003">
    <property type="protein sequence ID" value="PWZ36832.1"/>
    <property type="molecule type" value="Genomic_DNA"/>
</dbReference>
<evidence type="ECO:0000256" key="1">
    <source>
        <dbReference type="SAM" id="MobiDB-lite"/>
    </source>
</evidence>
<feature type="compositionally biased region" description="Polar residues" evidence="1">
    <location>
        <begin position="16"/>
        <end position="26"/>
    </location>
</feature>
<reference evidence="2" key="1">
    <citation type="journal article" date="2018" name="Nat. Genet.">
        <title>Extensive intraspecific gene order and gene structural variations between Mo17 and other maize genomes.</title>
        <authorList>
            <person name="Sun S."/>
            <person name="Zhou Y."/>
            <person name="Chen J."/>
            <person name="Shi J."/>
            <person name="Zhao H."/>
            <person name="Zhao H."/>
            <person name="Song W."/>
            <person name="Zhang M."/>
            <person name="Cui Y."/>
            <person name="Dong X."/>
            <person name="Liu H."/>
            <person name="Ma X."/>
            <person name="Jiao Y."/>
            <person name="Wang B."/>
            <person name="Wei X."/>
            <person name="Stein J.C."/>
            <person name="Glaubitz J.C."/>
            <person name="Lu F."/>
            <person name="Yu G."/>
            <person name="Liang C."/>
            <person name="Fengler K."/>
            <person name="Li B."/>
            <person name="Rafalski A."/>
            <person name="Schnable P.S."/>
            <person name="Ware D.H."/>
            <person name="Buckler E.S."/>
            <person name="Lai J."/>
        </authorList>
    </citation>
    <scope>NUCLEOTIDE SEQUENCE [LARGE SCALE GENOMIC DNA]</scope>
    <source>
        <tissue evidence="2">Seedling</tissue>
    </source>
</reference>
<dbReference type="Gene3D" id="2.40.50.140">
    <property type="entry name" value="Nucleic acid-binding proteins"/>
    <property type="match status" value="2"/>
</dbReference>
<dbReference type="PANTHER" id="PTHR47165:SF3">
    <property type="entry name" value="RETROTRANSPOSON-LIKE PROTEIN"/>
    <property type="match status" value="1"/>
</dbReference>
<evidence type="ECO:0008006" key="3">
    <source>
        <dbReference type="Google" id="ProtNLM"/>
    </source>
</evidence>
<feature type="region of interest" description="Disordered" evidence="1">
    <location>
        <begin position="485"/>
        <end position="520"/>
    </location>
</feature>
<dbReference type="PANTHER" id="PTHR47165">
    <property type="entry name" value="OS03G0429900 PROTEIN"/>
    <property type="match status" value="1"/>
</dbReference>
<dbReference type="SUPFAM" id="SSF50249">
    <property type="entry name" value="Nucleic acid-binding proteins"/>
    <property type="match status" value="2"/>
</dbReference>
<feature type="compositionally biased region" description="Basic and acidic residues" evidence="1">
    <location>
        <begin position="511"/>
        <end position="520"/>
    </location>
</feature>
<feature type="region of interest" description="Disordered" evidence="1">
    <location>
        <begin position="1"/>
        <end position="26"/>
    </location>
</feature>
<dbReference type="AlphaFoldDB" id="A0A3L6FPS0"/>
<dbReference type="CDD" id="cd04481">
    <property type="entry name" value="RPA1_DBD_B_like"/>
    <property type="match status" value="1"/>
</dbReference>
<name>A0A3L6FPS0_MAIZE</name>
<dbReference type="Proteomes" id="UP000251960">
    <property type="component" value="Chromosome 2"/>
</dbReference>
<dbReference type="InterPro" id="IPR012340">
    <property type="entry name" value="NA-bd_OB-fold"/>
</dbReference>
<protein>
    <recommendedName>
        <fullName evidence="3">Replication protein</fullName>
    </recommendedName>
</protein>
<dbReference type="ExpressionAtlas" id="A0A3L6FPS0">
    <property type="expression patterns" value="baseline and differential"/>
</dbReference>